<dbReference type="PROSITE" id="PS00893">
    <property type="entry name" value="NUDIX_BOX"/>
    <property type="match status" value="1"/>
</dbReference>
<accession>A0A644UZ69</accession>
<dbReference type="EMBL" id="VSSQ01000188">
    <property type="protein sequence ID" value="MPL84366.1"/>
    <property type="molecule type" value="Genomic_DNA"/>
</dbReference>
<dbReference type="Pfam" id="PF00293">
    <property type="entry name" value="NUDIX"/>
    <property type="match status" value="1"/>
</dbReference>
<evidence type="ECO:0000256" key="1">
    <source>
        <dbReference type="ARBA" id="ARBA00001946"/>
    </source>
</evidence>
<name>A0A644UZ69_9ZZZZ</name>
<feature type="domain" description="Nudix hydrolase" evidence="3">
    <location>
        <begin position="42"/>
        <end position="169"/>
    </location>
</feature>
<dbReference type="AlphaFoldDB" id="A0A644UZ69"/>
<dbReference type="EC" id="3.6.1.13" evidence="4"/>
<comment type="cofactor">
    <cofactor evidence="1">
        <name>Mg(2+)</name>
        <dbReference type="ChEBI" id="CHEBI:18420"/>
    </cofactor>
</comment>
<evidence type="ECO:0000313" key="4">
    <source>
        <dbReference type="EMBL" id="MPL84366.1"/>
    </source>
</evidence>
<dbReference type="FunFam" id="3.90.79.10:FF:000024">
    <property type="entry name" value="ADP-ribose pyrophosphatase"/>
    <property type="match status" value="1"/>
</dbReference>
<organism evidence="4">
    <name type="scientific">bioreactor metagenome</name>
    <dbReference type="NCBI Taxonomy" id="1076179"/>
    <lineage>
        <taxon>unclassified sequences</taxon>
        <taxon>metagenomes</taxon>
        <taxon>ecological metagenomes</taxon>
    </lineage>
</organism>
<proteinExistence type="predicted"/>
<dbReference type="GO" id="GO:0047631">
    <property type="term" value="F:ADP-ribose diphosphatase activity"/>
    <property type="evidence" value="ECO:0007669"/>
    <property type="project" value="UniProtKB-EC"/>
</dbReference>
<evidence type="ECO:0000256" key="2">
    <source>
        <dbReference type="ARBA" id="ARBA00022801"/>
    </source>
</evidence>
<dbReference type="GO" id="GO:0019693">
    <property type="term" value="P:ribose phosphate metabolic process"/>
    <property type="evidence" value="ECO:0007669"/>
    <property type="project" value="TreeGrafter"/>
</dbReference>
<protein>
    <submittedName>
        <fullName evidence="4">ADP-ribose pyrophosphatase</fullName>
        <ecNumber evidence="4">3.6.1.13</ecNumber>
    </submittedName>
</protein>
<dbReference type="PANTHER" id="PTHR11839:SF18">
    <property type="entry name" value="NUDIX HYDROLASE DOMAIN-CONTAINING PROTEIN"/>
    <property type="match status" value="1"/>
</dbReference>
<evidence type="ECO:0000259" key="3">
    <source>
        <dbReference type="PROSITE" id="PS51462"/>
    </source>
</evidence>
<dbReference type="InterPro" id="IPR000086">
    <property type="entry name" value="NUDIX_hydrolase_dom"/>
</dbReference>
<dbReference type="PANTHER" id="PTHR11839">
    <property type="entry name" value="UDP/ADP-SUGAR PYROPHOSPHATASE"/>
    <property type="match status" value="1"/>
</dbReference>
<gene>
    <name evidence="4" type="primary">nudF_2</name>
    <name evidence="4" type="ORF">SDC9_30331</name>
</gene>
<dbReference type="GO" id="GO:0006753">
    <property type="term" value="P:nucleoside phosphate metabolic process"/>
    <property type="evidence" value="ECO:0007669"/>
    <property type="project" value="TreeGrafter"/>
</dbReference>
<dbReference type="GO" id="GO:0005829">
    <property type="term" value="C:cytosol"/>
    <property type="evidence" value="ECO:0007669"/>
    <property type="project" value="TreeGrafter"/>
</dbReference>
<keyword evidence="2 4" id="KW-0378">Hydrolase</keyword>
<comment type="caution">
    <text evidence="4">The sequence shown here is derived from an EMBL/GenBank/DDBJ whole genome shotgun (WGS) entry which is preliminary data.</text>
</comment>
<reference evidence="4" key="1">
    <citation type="submission" date="2019-08" db="EMBL/GenBank/DDBJ databases">
        <authorList>
            <person name="Kucharzyk K."/>
            <person name="Murdoch R.W."/>
            <person name="Higgins S."/>
            <person name="Loffler F."/>
        </authorList>
    </citation>
    <scope>NUCLEOTIDE SEQUENCE</scope>
</reference>
<dbReference type="SUPFAM" id="SSF55811">
    <property type="entry name" value="Nudix"/>
    <property type="match status" value="1"/>
</dbReference>
<dbReference type="Gene3D" id="3.90.79.10">
    <property type="entry name" value="Nucleoside Triphosphate Pyrophosphohydrolase"/>
    <property type="match status" value="1"/>
</dbReference>
<sequence length="175" mass="19732">MEHLMEKFVSSKEIYNGKIIKVHLDTVLLPNNNEATREVVDHPGAVAVVPILDDGSIVLVKQYRYPVDKVTLEIPAGKLDYNEDPDDCVVRELREETGYQAKEMNRITSIYTAPGFSNEIIHIYIARKLVMGEVCLDEDEFVDVDIYKPEEIRVMINKGIINDAKTLTGLLLAGV</sequence>
<dbReference type="InterPro" id="IPR020084">
    <property type="entry name" value="NUDIX_hydrolase_CS"/>
</dbReference>
<dbReference type="PROSITE" id="PS51462">
    <property type="entry name" value="NUDIX"/>
    <property type="match status" value="1"/>
</dbReference>
<dbReference type="InterPro" id="IPR015797">
    <property type="entry name" value="NUDIX_hydrolase-like_dom_sf"/>
</dbReference>